<proteinExistence type="predicted"/>
<dbReference type="EnsemblMetazoa" id="GBRI040242-RA">
    <property type="protein sequence ID" value="GBRI040242-PA"/>
    <property type="gene ID" value="GBRI040242"/>
</dbReference>
<dbReference type="Proteomes" id="UP000091820">
    <property type="component" value="Unassembled WGS sequence"/>
</dbReference>
<evidence type="ECO:0000313" key="2">
    <source>
        <dbReference type="EnsemblMetazoa" id="GBRI040242-PA"/>
    </source>
</evidence>
<keyword evidence="1" id="KW-0472">Membrane</keyword>
<evidence type="ECO:0000313" key="3">
    <source>
        <dbReference type="Proteomes" id="UP000091820"/>
    </source>
</evidence>
<keyword evidence="3" id="KW-1185">Reference proteome</keyword>
<accession>A0A1A9X124</accession>
<name>A0A1A9X124_9MUSC</name>
<sequence length="101" mass="11797">MKKYEWKQRSFGHFATSCCSTLGGVFTVVGIIAVFLNTSWEPLQVYKKNLISEIIHENSHQYLNSHHNRNTNNKEGVNWLANVVVYEYVLNEMNECLQFEL</sequence>
<keyword evidence="1" id="KW-1133">Transmembrane helix</keyword>
<feature type="transmembrane region" description="Helical" evidence="1">
    <location>
        <begin position="12"/>
        <end position="36"/>
    </location>
</feature>
<organism evidence="2 3">
    <name type="scientific">Glossina brevipalpis</name>
    <dbReference type="NCBI Taxonomy" id="37001"/>
    <lineage>
        <taxon>Eukaryota</taxon>
        <taxon>Metazoa</taxon>
        <taxon>Ecdysozoa</taxon>
        <taxon>Arthropoda</taxon>
        <taxon>Hexapoda</taxon>
        <taxon>Insecta</taxon>
        <taxon>Pterygota</taxon>
        <taxon>Neoptera</taxon>
        <taxon>Endopterygota</taxon>
        <taxon>Diptera</taxon>
        <taxon>Brachycera</taxon>
        <taxon>Muscomorpha</taxon>
        <taxon>Hippoboscoidea</taxon>
        <taxon>Glossinidae</taxon>
        <taxon>Glossina</taxon>
    </lineage>
</organism>
<dbReference type="VEuPathDB" id="VectorBase:GBRI040242"/>
<keyword evidence="1" id="KW-0812">Transmembrane</keyword>
<evidence type="ECO:0000256" key="1">
    <source>
        <dbReference type="SAM" id="Phobius"/>
    </source>
</evidence>
<dbReference type="AlphaFoldDB" id="A0A1A9X124"/>
<protein>
    <submittedName>
        <fullName evidence="2">Uncharacterized protein</fullName>
    </submittedName>
</protein>
<reference evidence="3" key="1">
    <citation type="submission" date="2014-03" db="EMBL/GenBank/DDBJ databases">
        <authorList>
            <person name="Aksoy S."/>
            <person name="Warren W."/>
            <person name="Wilson R.K."/>
        </authorList>
    </citation>
    <scope>NUCLEOTIDE SEQUENCE [LARGE SCALE GENOMIC DNA]</scope>
    <source>
        <strain evidence="3">IAEA</strain>
    </source>
</reference>
<reference evidence="2" key="2">
    <citation type="submission" date="2020-05" db="UniProtKB">
        <authorList>
            <consortium name="EnsemblMetazoa"/>
        </authorList>
    </citation>
    <scope>IDENTIFICATION</scope>
    <source>
        <strain evidence="2">IAEA</strain>
    </source>
</reference>
<dbReference type="STRING" id="37001.A0A1A9X124"/>